<evidence type="ECO:0000259" key="5">
    <source>
        <dbReference type="Pfam" id="PF20266"/>
    </source>
</evidence>
<evidence type="ECO:0000313" key="7">
    <source>
        <dbReference type="Proteomes" id="UP001249851"/>
    </source>
</evidence>
<name>A0AAD9QY38_ACRCE</name>
<keyword evidence="3" id="KW-0547">Nucleotide-binding</keyword>
<protein>
    <submittedName>
        <fullName evidence="6">Protein mab-21-like 2</fullName>
    </submittedName>
</protein>
<evidence type="ECO:0000256" key="1">
    <source>
        <dbReference type="ARBA" id="ARBA00001946"/>
    </source>
</evidence>
<keyword evidence="7" id="KW-1185">Reference proteome</keyword>
<comment type="caution">
    <text evidence="6">The sequence shown here is derived from an EMBL/GenBank/DDBJ whole genome shotgun (WGS) entry which is preliminary data.</text>
</comment>
<dbReference type="PANTHER" id="PTHR10656">
    <property type="entry name" value="CELL FATE DETERMINING PROTEIN MAB21-RELATED"/>
    <property type="match status" value="1"/>
</dbReference>
<comment type="similarity">
    <text evidence="2">Belongs to the mab-21 family.</text>
</comment>
<dbReference type="Gene3D" id="1.10.1410.40">
    <property type="match status" value="1"/>
</dbReference>
<dbReference type="EMBL" id="JARQWQ010000010">
    <property type="protein sequence ID" value="KAK2569245.1"/>
    <property type="molecule type" value="Genomic_DNA"/>
</dbReference>
<dbReference type="PANTHER" id="PTHR10656:SF70">
    <property type="entry name" value="PROTEIN MAB-21-RELATED"/>
    <property type="match status" value="1"/>
</dbReference>
<dbReference type="InterPro" id="IPR024810">
    <property type="entry name" value="MAB21L/cGLR"/>
</dbReference>
<evidence type="ECO:0000259" key="4">
    <source>
        <dbReference type="Pfam" id="PF03281"/>
    </source>
</evidence>
<organism evidence="6 7">
    <name type="scientific">Acropora cervicornis</name>
    <name type="common">Staghorn coral</name>
    <dbReference type="NCBI Taxonomy" id="6130"/>
    <lineage>
        <taxon>Eukaryota</taxon>
        <taxon>Metazoa</taxon>
        <taxon>Cnidaria</taxon>
        <taxon>Anthozoa</taxon>
        <taxon>Hexacorallia</taxon>
        <taxon>Scleractinia</taxon>
        <taxon>Astrocoeniina</taxon>
        <taxon>Acroporidae</taxon>
        <taxon>Acropora</taxon>
    </lineage>
</organism>
<sequence>MSQLNAILKRYISEKVTLRQDEISEALDSCWPVVEEILEYVQLKDSRFAAMEIEGKGSYYERCKVGEPDEFDLMLVIKDLELDGDPYDDTEDDGMSAEPPTGFTRVMIEMGKEEIWRKNSCVNARGMLSASRVKAVFSSLVRSAIEELDYDESLVKVRSHGPAVTLTLTNYIDEKSYSIDLVPAIKDKTWPEDADEWKARSRRGWPNQKLVREIWKDGCHLVAKVPKGSTVPEGEKQFLWRFSFSGAEKTLFLEGGQGEASSCRKRVLRILKALKEQLELHPLTSYHLKTMLFYECEENPHHSHWSFDRLGERFMGLLLRLETCLSQRHCPHYFIRELNLFEMFSPQKCVELTGIIQTIRINPQRVLSHLME</sequence>
<reference evidence="6" key="1">
    <citation type="journal article" date="2023" name="G3 (Bethesda)">
        <title>Whole genome assembly and annotation of the endangered Caribbean coral Acropora cervicornis.</title>
        <authorList>
            <person name="Selwyn J.D."/>
            <person name="Vollmer S.V."/>
        </authorList>
    </citation>
    <scope>NUCLEOTIDE SEQUENCE</scope>
    <source>
        <strain evidence="6">K2</strain>
    </source>
</reference>
<dbReference type="SMART" id="SM01265">
    <property type="entry name" value="Mab-21"/>
    <property type="match status" value="1"/>
</dbReference>
<dbReference type="InterPro" id="IPR046906">
    <property type="entry name" value="Mab-21_HhH/H2TH-like"/>
</dbReference>
<comment type="cofactor">
    <cofactor evidence="1">
        <name>Mg(2+)</name>
        <dbReference type="ChEBI" id="CHEBI:18420"/>
    </cofactor>
</comment>
<dbReference type="Proteomes" id="UP001249851">
    <property type="component" value="Unassembled WGS sequence"/>
</dbReference>
<keyword evidence="3" id="KW-0067">ATP-binding</keyword>
<evidence type="ECO:0000256" key="2">
    <source>
        <dbReference type="ARBA" id="ARBA00008307"/>
    </source>
</evidence>
<gene>
    <name evidence="6" type="ORF">P5673_006152</name>
</gene>
<dbReference type="InterPro" id="IPR046903">
    <property type="entry name" value="Mab-21-like_nuc_Trfase"/>
</dbReference>
<evidence type="ECO:0000256" key="3">
    <source>
        <dbReference type="ARBA" id="ARBA00022840"/>
    </source>
</evidence>
<accession>A0AAD9QY38</accession>
<dbReference type="GO" id="GO:0016779">
    <property type="term" value="F:nucleotidyltransferase activity"/>
    <property type="evidence" value="ECO:0007669"/>
    <property type="project" value="UniProtKB-ARBA"/>
</dbReference>
<feature type="domain" description="Mab-21-like nucleotidyltransferase" evidence="4">
    <location>
        <begin position="59"/>
        <end position="252"/>
    </location>
</feature>
<dbReference type="AlphaFoldDB" id="A0AAD9QY38"/>
<dbReference type="Pfam" id="PF20266">
    <property type="entry name" value="Mab-21_C"/>
    <property type="match status" value="1"/>
</dbReference>
<dbReference type="Pfam" id="PF03281">
    <property type="entry name" value="Mab-21"/>
    <property type="match status" value="1"/>
</dbReference>
<reference evidence="6" key="2">
    <citation type="journal article" date="2023" name="Science">
        <title>Genomic signatures of disease resistance in endangered staghorn corals.</title>
        <authorList>
            <person name="Vollmer S.V."/>
            <person name="Selwyn J.D."/>
            <person name="Despard B.A."/>
            <person name="Roesel C.L."/>
        </authorList>
    </citation>
    <scope>NUCLEOTIDE SEQUENCE</scope>
    <source>
        <strain evidence="6">K2</strain>
    </source>
</reference>
<dbReference type="GO" id="GO:0005524">
    <property type="term" value="F:ATP binding"/>
    <property type="evidence" value="ECO:0007669"/>
    <property type="project" value="UniProtKB-KW"/>
</dbReference>
<feature type="domain" description="Mab-21-like HhH/H2TH-like" evidence="5">
    <location>
        <begin position="263"/>
        <end position="353"/>
    </location>
</feature>
<evidence type="ECO:0000313" key="6">
    <source>
        <dbReference type="EMBL" id="KAK2569245.1"/>
    </source>
</evidence>
<dbReference type="Gene3D" id="3.30.460.90">
    <property type="match status" value="1"/>
</dbReference>
<proteinExistence type="inferred from homology"/>